<keyword evidence="2" id="KW-0812">Transmembrane</keyword>
<dbReference type="InterPro" id="IPR043210">
    <property type="entry name" value="CD44_antigen-like"/>
</dbReference>
<dbReference type="PANTHER" id="PTHR10225:SF6">
    <property type="entry name" value="CD44 ANTIGEN"/>
    <property type="match status" value="1"/>
</dbReference>
<evidence type="ECO:0000256" key="10">
    <source>
        <dbReference type="SAM" id="SignalP"/>
    </source>
</evidence>
<evidence type="ECO:0000256" key="8">
    <source>
        <dbReference type="ARBA" id="ARBA00023180"/>
    </source>
</evidence>
<dbReference type="InterPro" id="IPR016186">
    <property type="entry name" value="C-type_lectin-like/link_sf"/>
</dbReference>
<dbReference type="Ensembl" id="ENSAMXT00005023435.1">
    <property type="protein sequence ID" value="ENSAMXP00005021201.1"/>
    <property type="gene ID" value="ENSAMXG00005011019.1"/>
</dbReference>
<dbReference type="Gene3D" id="3.10.100.10">
    <property type="entry name" value="Mannose-Binding Protein A, subunit A"/>
    <property type="match status" value="1"/>
</dbReference>
<dbReference type="Pfam" id="PF00193">
    <property type="entry name" value="Xlink"/>
    <property type="match status" value="1"/>
</dbReference>
<keyword evidence="3 10" id="KW-0732">Signal</keyword>
<comment type="subcellular location">
    <subcellularLocation>
        <location evidence="1">Membrane</location>
        <topology evidence="1">Single-pass membrane protein</topology>
    </subcellularLocation>
</comment>
<feature type="signal peptide" evidence="10">
    <location>
        <begin position="1"/>
        <end position="25"/>
    </location>
</feature>
<dbReference type="InterPro" id="IPR016187">
    <property type="entry name" value="CTDL_fold"/>
</dbReference>
<evidence type="ECO:0000256" key="5">
    <source>
        <dbReference type="ARBA" id="ARBA00023136"/>
    </source>
</evidence>
<reference evidence="12" key="1">
    <citation type="submission" date="2025-08" db="UniProtKB">
        <authorList>
            <consortium name="Ensembl"/>
        </authorList>
    </citation>
    <scope>IDENTIFICATION</scope>
</reference>
<evidence type="ECO:0000256" key="7">
    <source>
        <dbReference type="ARBA" id="ARBA00023170"/>
    </source>
</evidence>
<dbReference type="GO" id="GO:0007155">
    <property type="term" value="P:cell adhesion"/>
    <property type="evidence" value="ECO:0007669"/>
    <property type="project" value="InterPro"/>
</dbReference>
<dbReference type="GO" id="GO:0070374">
    <property type="term" value="P:positive regulation of ERK1 and ERK2 cascade"/>
    <property type="evidence" value="ECO:0007669"/>
    <property type="project" value="TreeGrafter"/>
</dbReference>
<evidence type="ECO:0000256" key="9">
    <source>
        <dbReference type="PROSITE-ProRule" id="PRU00323"/>
    </source>
</evidence>
<keyword evidence="7" id="KW-0675">Receptor</keyword>
<accession>A0A8B9JGG5</accession>
<keyword evidence="8" id="KW-0325">Glycoprotein</keyword>
<dbReference type="SUPFAM" id="SSF56436">
    <property type="entry name" value="C-type lectin-like"/>
    <property type="match status" value="1"/>
</dbReference>
<dbReference type="GO" id="GO:0035692">
    <property type="term" value="C:macrophage migration inhibitory factor receptor complex"/>
    <property type="evidence" value="ECO:0007669"/>
    <property type="project" value="TreeGrafter"/>
</dbReference>
<evidence type="ECO:0000259" key="11">
    <source>
        <dbReference type="PROSITE" id="PS50963"/>
    </source>
</evidence>
<sequence>QFHMFFFIVWMTLVLIILNIRSSYAGVVHLEGSGRYSLNYQQAKQLCQNLGYSLATEEQITEAYNHGLKTCRLEFYTLHF</sequence>
<name>A0A8B9JGG5_ASTMX</name>
<evidence type="ECO:0000256" key="3">
    <source>
        <dbReference type="ARBA" id="ARBA00022729"/>
    </source>
</evidence>
<dbReference type="InterPro" id="IPR000538">
    <property type="entry name" value="Link_dom"/>
</dbReference>
<dbReference type="Proteomes" id="UP000694621">
    <property type="component" value="Unplaced"/>
</dbReference>
<evidence type="ECO:0000256" key="6">
    <source>
        <dbReference type="ARBA" id="ARBA00023157"/>
    </source>
</evidence>
<dbReference type="AlphaFoldDB" id="A0A8B9JGG5"/>
<dbReference type="GO" id="GO:0006954">
    <property type="term" value="P:inflammatory response"/>
    <property type="evidence" value="ECO:0007669"/>
    <property type="project" value="TreeGrafter"/>
</dbReference>
<evidence type="ECO:0000256" key="1">
    <source>
        <dbReference type="ARBA" id="ARBA00004167"/>
    </source>
</evidence>
<dbReference type="GO" id="GO:0005540">
    <property type="term" value="F:hyaluronic acid binding"/>
    <property type="evidence" value="ECO:0007669"/>
    <property type="project" value="InterPro"/>
</dbReference>
<keyword evidence="6" id="KW-1015">Disulfide bond</keyword>
<proteinExistence type="predicted"/>
<evidence type="ECO:0000313" key="13">
    <source>
        <dbReference type="Proteomes" id="UP000694621"/>
    </source>
</evidence>
<dbReference type="PANTHER" id="PTHR10225">
    <property type="entry name" value="HYALURONAN RECEPTOR"/>
    <property type="match status" value="1"/>
</dbReference>
<organism evidence="12 13">
    <name type="scientific">Astyanax mexicanus</name>
    <name type="common">Blind cave fish</name>
    <name type="synonym">Astyanax fasciatus mexicanus</name>
    <dbReference type="NCBI Taxonomy" id="7994"/>
    <lineage>
        <taxon>Eukaryota</taxon>
        <taxon>Metazoa</taxon>
        <taxon>Chordata</taxon>
        <taxon>Craniata</taxon>
        <taxon>Vertebrata</taxon>
        <taxon>Euteleostomi</taxon>
        <taxon>Actinopterygii</taxon>
        <taxon>Neopterygii</taxon>
        <taxon>Teleostei</taxon>
        <taxon>Ostariophysi</taxon>
        <taxon>Characiformes</taxon>
        <taxon>Characoidei</taxon>
        <taxon>Acestrorhamphidae</taxon>
        <taxon>Acestrorhamphinae</taxon>
        <taxon>Astyanax</taxon>
    </lineage>
</organism>
<evidence type="ECO:0000256" key="4">
    <source>
        <dbReference type="ARBA" id="ARBA00022989"/>
    </source>
</evidence>
<feature type="domain" description="Link" evidence="11">
    <location>
        <begin position="26"/>
        <end position="80"/>
    </location>
</feature>
<protein>
    <recommendedName>
        <fullName evidence="11">Link domain-containing protein</fullName>
    </recommendedName>
</protein>
<keyword evidence="4" id="KW-1133">Transmembrane helix</keyword>
<comment type="caution">
    <text evidence="9">Lacks conserved residue(s) required for the propagation of feature annotation.</text>
</comment>
<dbReference type="GO" id="GO:0004896">
    <property type="term" value="F:cytokine receptor activity"/>
    <property type="evidence" value="ECO:0007669"/>
    <property type="project" value="TreeGrafter"/>
</dbReference>
<feature type="chain" id="PRO_5034674010" description="Link domain-containing protein" evidence="10">
    <location>
        <begin position="26"/>
        <end position="80"/>
    </location>
</feature>
<evidence type="ECO:0000313" key="12">
    <source>
        <dbReference type="Ensembl" id="ENSAMXP00005021201.1"/>
    </source>
</evidence>
<keyword evidence="5" id="KW-0472">Membrane</keyword>
<dbReference type="PROSITE" id="PS50963">
    <property type="entry name" value="LINK_2"/>
    <property type="match status" value="1"/>
</dbReference>
<dbReference type="GO" id="GO:0016323">
    <property type="term" value="C:basolateral plasma membrane"/>
    <property type="evidence" value="ECO:0007669"/>
    <property type="project" value="TreeGrafter"/>
</dbReference>
<evidence type="ECO:0000256" key="2">
    <source>
        <dbReference type="ARBA" id="ARBA00022692"/>
    </source>
</evidence>